<keyword evidence="4" id="KW-0808">Transferase</keyword>
<organism evidence="8 9">
    <name type="scientific">Massiliimalia timonensis</name>
    <dbReference type="NCBI Taxonomy" id="1987501"/>
    <lineage>
        <taxon>Bacteria</taxon>
        <taxon>Bacillati</taxon>
        <taxon>Bacillota</taxon>
        <taxon>Clostridia</taxon>
        <taxon>Eubacteriales</taxon>
        <taxon>Oscillospiraceae</taxon>
        <taxon>Massiliimalia</taxon>
    </lineage>
</organism>
<keyword evidence="9" id="KW-1185">Reference proteome</keyword>
<comment type="similarity">
    <text evidence="2 4">Belongs to the 2-oxoacid dehydrogenase family.</text>
</comment>
<dbReference type="EMBL" id="JACRTL010000005">
    <property type="protein sequence ID" value="MBC8611280.1"/>
    <property type="molecule type" value="Genomic_DNA"/>
</dbReference>
<dbReference type="InterPro" id="IPR045257">
    <property type="entry name" value="E2/Pdx1"/>
</dbReference>
<gene>
    <name evidence="8" type="ORF">H8702_09180</name>
</gene>
<evidence type="ECO:0000259" key="6">
    <source>
        <dbReference type="PROSITE" id="PS50968"/>
    </source>
</evidence>
<feature type="compositionally biased region" description="Basic and acidic residues" evidence="5">
    <location>
        <begin position="95"/>
        <end position="112"/>
    </location>
</feature>
<reference evidence="8" key="1">
    <citation type="submission" date="2020-08" db="EMBL/GenBank/DDBJ databases">
        <title>Genome public.</title>
        <authorList>
            <person name="Liu C."/>
            <person name="Sun Q."/>
        </authorList>
    </citation>
    <scope>NUCLEOTIDE SEQUENCE</scope>
    <source>
        <strain evidence="8">NSJ-15</strain>
    </source>
</reference>
<dbReference type="EC" id="2.3.1.-" evidence="4"/>
<dbReference type="CDD" id="cd06849">
    <property type="entry name" value="lipoyl_domain"/>
    <property type="match status" value="1"/>
</dbReference>
<dbReference type="InterPro" id="IPR023213">
    <property type="entry name" value="CAT-like_dom_sf"/>
</dbReference>
<dbReference type="InterPro" id="IPR011053">
    <property type="entry name" value="Single_hybrid_motif"/>
</dbReference>
<dbReference type="InterPro" id="IPR036625">
    <property type="entry name" value="E3-bd_dom_sf"/>
</dbReference>
<protein>
    <recommendedName>
        <fullName evidence="4">Dihydrolipoamide acetyltransferase component of pyruvate dehydrogenase complex</fullName>
        <ecNumber evidence="4">2.3.1.-</ecNumber>
    </recommendedName>
</protein>
<dbReference type="AlphaFoldDB" id="A0A8J6P822"/>
<dbReference type="PANTHER" id="PTHR23151:SF90">
    <property type="entry name" value="DIHYDROLIPOYLLYSINE-RESIDUE ACETYLTRANSFERASE COMPONENT OF PYRUVATE DEHYDROGENASE COMPLEX, MITOCHONDRIAL-RELATED"/>
    <property type="match status" value="1"/>
</dbReference>
<keyword evidence="4" id="KW-0012">Acyltransferase</keyword>
<dbReference type="GO" id="GO:0045254">
    <property type="term" value="C:pyruvate dehydrogenase complex"/>
    <property type="evidence" value="ECO:0007669"/>
    <property type="project" value="InterPro"/>
</dbReference>
<dbReference type="Proteomes" id="UP000632659">
    <property type="component" value="Unassembled WGS sequence"/>
</dbReference>
<evidence type="ECO:0000313" key="9">
    <source>
        <dbReference type="Proteomes" id="UP000632659"/>
    </source>
</evidence>
<evidence type="ECO:0000313" key="8">
    <source>
        <dbReference type="EMBL" id="MBC8611280.1"/>
    </source>
</evidence>
<evidence type="ECO:0000256" key="4">
    <source>
        <dbReference type="RuleBase" id="RU003423"/>
    </source>
</evidence>
<dbReference type="PANTHER" id="PTHR23151">
    <property type="entry name" value="DIHYDROLIPOAMIDE ACETYL/SUCCINYL-TRANSFERASE-RELATED"/>
    <property type="match status" value="1"/>
</dbReference>
<dbReference type="InterPro" id="IPR000089">
    <property type="entry name" value="Biotin_lipoyl"/>
</dbReference>
<comment type="cofactor">
    <cofactor evidence="1 4">
        <name>(R)-lipoate</name>
        <dbReference type="ChEBI" id="CHEBI:83088"/>
    </cofactor>
</comment>
<comment type="caution">
    <text evidence="8">The sequence shown here is derived from an EMBL/GenBank/DDBJ whole genome shotgun (WGS) entry which is preliminary data.</text>
</comment>
<dbReference type="Gene3D" id="2.40.50.100">
    <property type="match status" value="1"/>
</dbReference>
<dbReference type="SUPFAM" id="SSF47005">
    <property type="entry name" value="Peripheral subunit-binding domain of 2-oxo acid dehydrogenase complex"/>
    <property type="match status" value="2"/>
</dbReference>
<evidence type="ECO:0000259" key="7">
    <source>
        <dbReference type="PROSITE" id="PS51826"/>
    </source>
</evidence>
<sequence length="422" mass="45522">MAVIERMPKSGYTMREGFVSKILVQIGESVQKGTPLLEYETDKLTGTVEASGAGTVLQILAREEESYPVLSPLVVIGEPGEEIPAEQAGDAQPKPVDEKAVPETEKPKKAERAFATPRARKIAKDQGIELMAVTGTGPKGRIQAKDVLSFAEARPKATHLAQKLAAQGEITLDQMTGTGPRGRIGKEDVQHAQTTVEMAARTERLSSMRGTIATRLTQSKQNIPHAYYTYDIDMGALAEIKCKLSKEGLKLTYNDLLLFGVSRVLQSNPLFTARIEEGQIIYPDGVNLGMAVSVNGGLVVPVICCTEKLSLTALAERAAELAKQAKEGKLPADKMSGGSFTVSNLGKYGVRQFSAIINPPESGILAVGAVEDRVCAVDGEMKIKKMATVTLSADHRLIDGAEAAAFLQQLDRFCREPWRMIL</sequence>
<dbReference type="PROSITE" id="PS50968">
    <property type="entry name" value="BIOTINYL_LIPOYL"/>
    <property type="match status" value="1"/>
</dbReference>
<dbReference type="InterPro" id="IPR004167">
    <property type="entry name" value="PSBD"/>
</dbReference>
<dbReference type="SUPFAM" id="SSF51230">
    <property type="entry name" value="Single hybrid motif"/>
    <property type="match status" value="1"/>
</dbReference>
<feature type="domain" description="Peripheral subunit-binding (PSBD)" evidence="7">
    <location>
        <begin position="156"/>
        <end position="193"/>
    </location>
</feature>
<evidence type="ECO:0000256" key="1">
    <source>
        <dbReference type="ARBA" id="ARBA00001938"/>
    </source>
</evidence>
<dbReference type="Gene3D" id="3.30.559.10">
    <property type="entry name" value="Chloramphenicol acetyltransferase-like domain"/>
    <property type="match status" value="1"/>
</dbReference>
<dbReference type="Pfam" id="PF02817">
    <property type="entry name" value="E3_binding"/>
    <property type="match status" value="2"/>
</dbReference>
<dbReference type="Gene3D" id="4.10.320.10">
    <property type="entry name" value="E3-binding domain"/>
    <property type="match status" value="2"/>
</dbReference>
<evidence type="ECO:0000256" key="3">
    <source>
        <dbReference type="ARBA" id="ARBA00022823"/>
    </source>
</evidence>
<keyword evidence="3 4" id="KW-0450">Lipoyl</keyword>
<feature type="region of interest" description="Disordered" evidence="5">
    <location>
        <begin position="84"/>
        <end position="119"/>
    </location>
</feature>
<proteinExistence type="inferred from homology"/>
<dbReference type="GO" id="GO:0016746">
    <property type="term" value="F:acyltransferase activity"/>
    <property type="evidence" value="ECO:0007669"/>
    <property type="project" value="UniProtKB-KW"/>
</dbReference>
<dbReference type="Pfam" id="PF00364">
    <property type="entry name" value="Biotin_lipoyl"/>
    <property type="match status" value="1"/>
</dbReference>
<evidence type="ECO:0000256" key="2">
    <source>
        <dbReference type="ARBA" id="ARBA00007317"/>
    </source>
</evidence>
<evidence type="ECO:0000256" key="5">
    <source>
        <dbReference type="SAM" id="MobiDB-lite"/>
    </source>
</evidence>
<dbReference type="Pfam" id="PF00198">
    <property type="entry name" value="2-oxoacid_dh"/>
    <property type="match status" value="1"/>
</dbReference>
<accession>A0A8J6P822</accession>
<dbReference type="PROSITE" id="PS51826">
    <property type="entry name" value="PSBD"/>
    <property type="match status" value="2"/>
</dbReference>
<name>A0A8J6P822_9FIRM</name>
<feature type="domain" description="Lipoyl-binding" evidence="6">
    <location>
        <begin position="2"/>
        <end position="77"/>
    </location>
</feature>
<feature type="domain" description="Peripheral subunit-binding (PSBD)" evidence="7">
    <location>
        <begin position="114"/>
        <end position="151"/>
    </location>
</feature>
<dbReference type="SUPFAM" id="SSF52777">
    <property type="entry name" value="CoA-dependent acyltransferases"/>
    <property type="match status" value="1"/>
</dbReference>
<dbReference type="RefSeq" id="WP_154825307.1">
    <property type="nucleotide sequence ID" value="NZ_JACRTL010000005.1"/>
</dbReference>
<dbReference type="GO" id="GO:0006086">
    <property type="term" value="P:pyruvate decarboxylation to acetyl-CoA"/>
    <property type="evidence" value="ECO:0007669"/>
    <property type="project" value="InterPro"/>
</dbReference>
<dbReference type="InterPro" id="IPR001078">
    <property type="entry name" value="2-oxoacid_DH_actylTfrase"/>
</dbReference>